<dbReference type="Gene3D" id="1.10.287.950">
    <property type="entry name" value="Methyl-accepting chemotaxis protein"/>
    <property type="match status" value="1"/>
</dbReference>
<dbReference type="InterPro" id="IPR004090">
    <property type="entry name" value="Chemotax_Me-accpt_rcpt"/>
</dbReference>
<keyword evidence="1 3" id="KW-0807">Transducer</keyword>
<evidence type="ECO:0000256" key="2">
    <source>
        <dbReference type="ARBA" id="ARBA00029447"/>
    </source>
</evidence>
<dbReference type="InterPro" id="IPR012292">
    <property type="entry name" value="Globin/Proto"/>
</dbReference>
<reference evidence="5 6" key="1">
    <citation type="submission" date="2020-05" db="EMBL/GenBank/DDBJ databases">
        <title>Azospirillum oleiclasticum sp. nov, a nitrogen-fixing and heavy crude oil-emulsifying bacterium isolated from the crude oil of Yumen Oilfield.</title>
        <authorList>
            <person name="Wu D."/>
            <person name="Cai M."/>
            <person name="Zhang X."/>
        </authorList>
    </citation>
    <scope>NUCLEOTIDE SEQUENCE [LARGE SCALE GENOMIC DNA]</scope>
    <source>
        <strain evidence="5 6">ROY-1-1-2</strain>
    </source>
</reference>
<dbReference type="SMART" id="SM00283">
    <property type="entry name" value="MA"/>
    <property type="match status" value="1"/>
</dbReference>
<dbReference type="PRINTS" id="PR00260">
    <property type="entry name" value="CHEMTRNSDUCR"/>
</dbReference>
<evidence type="ECO:0000313" key="6">
    <source>
        <dbReference type="Proteomes" id="UP000584642"/>
    </source>
</evidence>
<protein>
    <submittedName>
        <fullName evidence="5">Globin-coupled sensor protein</fullName>
    </submittedName>
</protein>
<dbReference type="EMBL" id="JABFDB010000014">
    <property type="protein sequence ID" value="NYZ21953.1"/>
    <property type="molecule type" value="Genomic_DNA"/>
</dbReference>
<dbReference type="PANTHER" id="PTHR32089:SF112">
    <property type="entry name" value="LYSOZYME-LIKE PROTEIN-RELATED"/>
    <property type="match status" value="1"/>
</dbReference>
<dbReference type="PANTHER" id="PTHR32089">
    <property type="entry name" value="METHYL-ACCEPTING CHEMOTAXIS PROTEIN MCPB"/>
    <property type="match status" value="1"/>
</dbReference>
<comment type="similarity">
    <text evidence="2">Belongs to the methyl-accepting chemotaxis (MCP) protein family.</text>
</comment>
<evidence type="ECO:0000259" key="4">
    <source>
        <dbReference type="PROSITE" id="PS50111"/>
    </source>
</evidence>
<dbReference type="Pfam" id="PF11563">
    <property type="entry name" value="Protoglobin"/>
    <property type="match status" value="1"/>
</dbReference>
<dbReference type="InterPro" id="IPR039379">
    <property type="entry name" value="Protoglobin_sensor_dom"/>
</dbReference>
<dbReference type="PROSITE" id="PS50111">
    <property type="entry name" value="CHEMOTAXIS_TRANSDUC_2"/>
    <property type="match status" value="1"/>
</dbReference>
<dbReference type="SUPFAM" id="SSF58104">
    <property type="entry name" value="Methyl-accepting chemotaxis protein (MCP) signaling domain"/>
    <property type="match status" value="1"/>
</dbReference>
<evidence type="ECO:0000313" key="5">
    <source>
        <dbReference type="EMBL" id="NYZ21953.1"/>
    </source>
</evidence>
<keyword evidence="6" id="KW-1185">Reference proteome</keyword>
<dbReference type="CDD" id="cd01068">
    <property type="entry name" value="globin_sensor"/>
    <property type="match status" value="1"/>
</dbReference>
<accession>A0ABX2TFL1</accession>
<feature type="domain" description="Methyl-accepting transducer" evidence="4">
    <location>
        <begin position="197"/>
        <end position="433"/>
    </location>
</feature>
<dbReference type="SUPFAM" id="SSF46458">
    <property type="entry name" value="Globin-like"/>
    <property type="match status" value="1"/>
</dbReference>
<dbReference type="InterPro" id="IPR004089">
    <property type="entry name" value="MCPsignal_dom"/>
</dbReference>
<gene>
    <name evidence="5" type="ORF">HND93_19740</name>
</gene>
<dbReference type="RefSeq" id="WP_180283724.1">
    <property type="nucleotide sequence ID" value="NZ_JABFDB010000014.1"/>
</dbReference>
<dbReference type="Gene3D" id="1.10.490.10">
    <property type="entry name" value="Globins"/>
    <property type="match status" value="1"/>
</dbReference>
<comment type="caution">
    <text evidence="5">The sequence shown here is derived from an EMBL/GenBank/DDBJ whole genome shotgun (WGS) entry which is preliminary data.</text>
</comment>
<organism evidence="5 6">
    <name type="scientific">Azospirillum oleiclasticum</name>
    <dbReference type="NCBI Taxonomy" id="2735135"/>
    <lineage>
        <taxon>Bacteria</taxon>
        <taxon>Pseudomonadati</taxon>
        <taxon>Pseudomonadota</taxon>
        <taxon>Alphaproteobacteria</taxon>
        <taxon>Rhodospirillales</taxon>
        <taxon>Azospirillaceae</taxon>
        <taxon>Azospirillum</taxon>
    </lineage>
</organism>
<dbReference type="Proteomes" id="UP000584642">
    <property type="component" value="Unassembled WGS sequence"/>
</dbReference>
<sequence length="453" mass="47791">MTNTRTDSDHHRSRLAVFGIDDALVRRLGRHRDWAERKLPALLETWHGLFAAWPEIQAALRNPNVHKVRVEHWVRVVSGQVHEGFEDSARRLAIAFYENGVPAYAVAVCHHTVSRAIARELGLDSPRTGGFFGSGRREREERDALRQALDSMAWFDLEVLLETYTLSERTARQAAMTRLADQFERSVKGVVEAVASSAGDMKAAASALSATAQQTSQQAMSVASSAEEASASVSTVAAATEELNASILEIGRQVHLSSAIAGEAVRQASATNGMMEALAAAARQVGDVVNLINSIAGQTNLLALNATIEAARAGEAGKGFAVVASEVKQLANQTAKATEEIQAKVAEIQQSSSGAVGAIQEIGRTIGRMDEIASGIAAAVEEQSASTREIAGSIQQAAHGTQSVTAVIGEVNRAATETGAAATQVLGAAGTLTDEASRLRHEVGAFLSTVRAA</sequence>
<dbReference type="InterPro" id="IPR009050">
    <property type="entry name" value="Globin-like_sf"/>
</dbReference>
<evidence type="ECO:0000256" key="1">
    <source>
        <dbReference type="ARBA" id="ARBA00023224"/>
    </source>
</evidence>
<proteinExistence type="inferred from homology"/>
<evidence type="ECO:0000256" key="3">
    <source>
        <dbReference type="PROSITE-ProRule" id="PRU00284"/>
    </source>
</evidence>
<dbReference type="Pfam" id="PF00015">
    <property type="entry name" value="MCPsignal"/>
    <property type="match status" value="1"/>
</dbReference>
<name>A0ABX2TFL1_9PROT</name>
<dbReference type="InterPro" id="IPR044398">
    <property type="entry name" value="Globin-sensor_dom"/>
</dbReference>